<keyword evidence="4" id="KW-1185">Reference proteome</keyword>
<keyword evidence="2" id="KW-0812">Transmembrane</keyword>
<dbReference type="OrthoDB" id="963379at2"/>
<protein>
    <recommendedName>
        <fullName evidence="5">DUF3098 domain-containing protein</fullName>
    </recommendedName>
</protein>
<evidence type="ECO:0000313" key="4">
    <source>
        <dbReference type="Proteomes" id="UP000199031"/>
    </source>
</evidence>
<dbReference type="Pfam" id="PF11297">
    <property type="entry name" value="DUF3098"/>
    <property type="match status" value="1"/>
</dbReference>
<keyword evidence="2" id="KW-1133">Transmembrane helix</keyword>
<feature type="region of interest" description="Disordered" evidence="1">
    <location>
        <begin position="1"/>
        <end position="20"/>
    </location>
</feature>
<dbReference type="Proteomes" id="UP000199031">
    <property type="component" value="Unassembled WGS sequence"/>
</dbReference>
<reference evidence="3 4" key="1">
    <citation type="submission" date="2016-10" db="EMBL/GenBank/DDBJ databases">
        <authorList>
            <person name="de Groot N.N."/>
        </authorList>
    </citation>
    <scope>NUCLEOTIDE SEQUENCE [LARGE SCALE GENOMIC DNA]</scope>
    <source>
        <strain evidence="3 4">DSM 28286</strain>
    </source>
</reference>
<name>A0A1I5R3K7_9BACT</name>
<evidence type="ECO:0000256" key="1">
    <source>
        <dbReference type="SAM" id="MobiDB-lite"/>
    </source>
</evidence>
<keyword evidence="2" id="KW-0472">Membrane</keyword>
<gene>
    <name evidence="3" type="ORF">SAMN05444277_10154</name>
</gene>
<organism evidence="3 4">
    <name type="scientific">Parafilimonas terrae</name>
    <dbReference type="NCBI Taxonomy" id="1465490"/>
    <lineage>
        <taxon>Bacteria</taxon>
        <taxon>Pseudomonadati</taxon>
        <taxon>Bacteroidota</taxon>
        <taxon>Chitinophagia</taxon>
        <taxon>Chitinophagales</taxon>
        <taxon>Chitinophagaceae</taxon>
        <taxon>Parafilimonas</taxon>
    </lineage>
</organism>
<accession>A0A1I5R3K7</accession>
<evidence type="ECO:0000313" key="3">
    <source>
        <dbReference type="EMBL" id="SFP53098.1"/>
    </source>
</evidence>
<dbReference type="InterPro" id="IPR021448">
    <property type="entry name" value="DUF3098"/>
</dbReference>
<dbReference type="RefSeq" id="WP_090653416.1">
    <property type="nucleotide sequence ID" value="NZ_FOXQ01000001.1"/>
</dbReference>
<evidence type="ECO:0008006" key="5">
    <source>
        <dbReference type="Google" id="ProtNLM"/>
    </source>
</evidence>
<dbReference type="AlphaFoldDB" id="A0A1I5R3K7"/>
<dbReference type="EMBL" id="FOXQ01000001">
    <property type="protein sequence ID" value="SFP53098.1"/>
    <property type="molecule type" value="Genomic_DNA"/>
</dbReference>
<dbReference type="STRING" id="1465490.SAMN05444277_10154"/>
<evidence type="ECO:0000256" key="2">
    <source>
        <dbReference type="SAM" id="Phobius"/>
    </source>
</evidence>
<sequence>MAELKKQTSPQPQQVKAAKATDAPALFNKENYKWMLIGGIIIILGMVLMSGGKNTDPNTFDYKVVYSTTRVTIAPILIVLGLLVEIYAIFRKPVQTAKA</sequence>
<feature type="transmembrane region" description="Helical" evidence="2">
    <location>
        <begin position="34"/>
        <end position="52"/>
    </location>
</feature>
<proteinExistence type="predicted"/>
<feature type="transmembrane region" description="Helical" evidence="2">
    <location>
        <begin position="72"/>
        <end position="90"/>
    </location>
</feature>